<protein>
    <submittedName>
        <fullName evidence="1">Uncharacterized protein</fullName>
    </submittedName>
</protein>
<dbReference type="RefSeq" id="WP_114485026.1">
    <property type="nucleotide sequence ID" value="NZ_CBCSHM010000007.1"/>
</dbReference>
<organism evidence="1 2">
    <name type="scientific">Vreelandella rituensis</name>
    <dbReference type="NCBI Taxonomy" id="2282306"/>
    <lineage>
        <taxon>Bacteria</taxon>
        <taxon>Pseudomonadati</taxon>
        <taxon>Pseudomonadota</taxon>
        <taxon>Gammaproteobacteria</taxon>
        <taxon>Oceanospirillales</taxon>
        <taxon>Halomonadaceae</taxon>
        <taxon>Vreelandella</taxon>
    </lineage>
</organism>
<evidence type="ECO:0000313" key="1">
    <source>
        <dbReference type="EMBL" id="RCV93698.1"/>
    </source>
</evidence>
<comment type="caution">
    <text evidence="1">The sequence shown here is derived from an EMBL/GenBank/DDBJ whole genome shotgun (WGS) entry which is preliminary data.</text>
</comment>
<dbReference type="Proteomes" id="UP000253204">
    <property type="component" value="Unassembled WGS sequence"/>
</dbReference>
<proteinExistence type="predicted"/>
<sequence>MTEPTSEVNPPTSFRDAIEGELRSFAVAYHNLQITHGDQQKPTFQRDAYIDTFEIIKQAEAADTAVELCHHFSRYRDAGGSFEEFVFDQDNQPPFGIKTMLQASCRLEKTRLAKLHGLTRSELRSAHKQIVRAHYGISHLDPIGLIQWGEATDQREEVQPAIVPPVSLRDLRHFLYCLLGHVGVIPFDEYMDHMVVRMYGGITGMQPRHAKEGIAFRISPNSPDTPALHEPSTPTLCFVDSPVSKDLFRVFVQNDQSAPCPFDVGELASSGMQDMASVEPYQQVH</sequence>
<dbReference type="EMBL" id="QPIJ01000001">
    <property type="protein sequence ID" value="RCV93698.1"/>
    <property type="molecule type" value="Genomic_DNA"/>
</dbReference>
<accession>A0A368U917</accession>
<keyword evidence="2" id="KW-1185">Reference proteome</keyword>
<evidence type="ECO:0000313" key="2">
    <source>
        <dbReference type="Proteomes" id="UP000253204"/>
    </source>
</evidence>
<reference evidence="1 2" key="1">
    <citation type="submission" date="2018-07" db="EMBL/GenBank/DDBJ databases">
        <title>Halomonas rutogse sp. nov., isolated from Lake TangqianCo on Tibetan Plateau.</title>
        <authorList>
            <person name="Lu H."/>
            <person name="Xing P."/>
            <person name="Wu Q."/>
        </authorList>
    </citation>
    <scope>NUCLEOTIDE SEQUENCE [LARGE SCALE GENOMIC DNA]</scope>
    <source>
        <strain evidence="1 2">TQ8S</strain>
    </source>
</reference>
<dbReference type="AlphaFoldDB" id="A0A368U917"/>
<gene>
    <name evidence="1" type="ORF">DU506_00665</name>
</gene>
<name>A0A368U917_9GAMM</name>